<organism evidence="2 3">
    <name type="scientific">Rhizocola hellebori</name>
    <dbReference type="NCBI Taxonomy" id="1392758"/>
    <lineage>
        <taxon>Bacteria</taxon>
        <taxon>Bacillati</taxon>
        <taxon>Actinomycetota</taxon>
        <taxon>Actinomycetes</taxon>
        <taxon>Micromonosporales</taxon>
        <taxon>Micromonosporaceae</taxon>
        <taxon>Rhizocola</taxon>
    </lineage>
</organism>
<accession>A0A8J3QJ86</accession>
<dbReference type="Proteomes" id="UP000612899">
    <property type="component" value="Unassembled WGS sequence"/>
</dbReference>
<dbReference type="InterPro" id="IPR045155">
    <property type="entry name" value="Beta-lactam_cat"/>
</dbReference>
<sequence>MTLTFCSWALLDRATGEISGSPDFDVALTTTQSMIKSWIVADFLRHHDPTAAELELGVAAIVDSDDNATETLYLAAGADASIARLIAACDLTETVATPGWWSMTAMSARDACRMGLALLDGRAAGPQWTPFVLEQMRSVRGSCAEHDQHETTGGGRWGIIDGLPAPAGVAIKNGWTRMSDGEWDVNCLALHEKWVLAILMGYPAGLPLQLAADHARTLTAALHAAGRLP</sequence>
<dbReference type="Gene3D" id="3.40.710.10">
    <property type="entry name" value="DD-peptidase/beta-lactamase superfamily"/>
    <property type="match status" value="1"/>
</dbReference>
<reference evidence="2" key="1">
    <citation type="submission" date="2021-01" db="EMBL/GenBank/DDBJ databases">
        <title>Whole genome shotgun sequence of Rhizocola hellebori NBRC 109834.</title>
        <authorList>
            <person name="Komaki H."/>
            <person name="Tamura T."/>
        </authorList>
    </citation>
    <scope>NUCLEOTIDE SEQUENCE</scope>
    <source>
        <strain evidence="2">NBRC 109834</strain>
    </source>
</reference>
<gene>
    <name evidence="2" type="ORF">Rhe02_88110</name>
</gene>
<keyword evidence="3" id="KW-1185">Reference proteome</keyword>
<dbReference type="InterPro" id="IPR012338">
    <property type="entry name" value="Beta-lactam/transpept-like"/>
</dbReference>
<dbReference type="EMBL" id="BONY01000105">
    <property type="protein sequence ID" value="GIH10744.1"/>
    <property type="molecule type" value="Genomic_DNA"/>
</dbReference>
<dbReference type="Pfam" id="PF13354">
    <property type="entry name" value="Beta-lactamase2"/>
    <property type="match status" value="1"/>
</dbReference>
<evidence type="ECO:0000259" key="1">
    <source>
        <dbReference type="Pfam" id="PF13354"/>
    </source>
</evidence>
<evidence type="ECO:0000313" key="3">
    <source>
        <dbReference type="Proteomes" id="UP000612899"/>
    </source>
</evidence>
<dbReference type="RefSeq" id="WP_203914463.1">
    <property type="nucleotide sequence ID" value="NZ_BONY01000105.1"/>
</dbReference>
<proteinExistence type="predicted"/>
<protein>
    <recommendedName>
        <fullName evidence="1">Beta-lactamase class A catalytic domain-containing protein</fullName>
    </recommendedName>
</protein>
<evidence type="ECO:0000313" key="2">
    <source>
        <dbReference type="EMBL" id="GIH10744.1"/>
    </source>
</evidence>
<comment type="caution">
    <text evidence="2">The sequence shown here is derived from an EMBL/GenBank/DDBJ whole genome shotgun (WGS) entry which is preliminary data.</text>
</comment>
<feature type="domain" description="Beta-lactamase class A catalytic" evidence="1">
    <location>
        <begin position="58"/>
        <end position="138"/>
    </location>
</feature>
<dbReference type="SUPFAM" id="SSF56601">
    <property type="entry name" value="beta-lactamase/transpeptidase-like"/>
    <property type="match status" value="1"/>
</dbReference>
<name>A0A8J3QJ86_9ACTN</name>
<dbReference type="AlphaFoldDB" id="A0A8J3QJ86"/>